<proteinExistence type="predicted"/>
<evidence type="ECO:0000313" key="2">
    <source>
        <dbReference type="Proteomes" id="UP000770717"/>
    </source>
</evidence>
<gene>
    <name evidence="1" type="ORF">GDO78_012163</name>
</gene>
<comment type="caution">
    <text evidence="1">The sequence shown here is derived from an EMBL/GenBank/DDBJ whole genome shotgun (WGS) entry which is preliminary data.</text>
</comment>
<protein>
    <submittedName>
        <fullName evidence="1">Uncharacterized protein</fullName>
    </submittedName>
</protein>
<evidence type="ECO:0000313" key="1">
    <source>
        <dbReference type="EMBL" id="KAG9480546.1"/>
    </source>
</evidence>
<dbReference type="AlphaFoldDB" id="A0A8J6K640"/>
<sequence length="78" mass="9315">MELHLHISPRANNKMVRLYIFQQCYLTLIRLFCMGQLPHVGCHRFLKQRARADFIYLIWYCPAVTAFLEEAIELLSRC</sequence>
<keyword evidence="2" id="KW-1185">Reference proteome</keyword>
<dbReference type="Proteomes" id="UP000770717">
    <property type="component" value="Unassembled WGS sequence"/>
</dbReference>
<accession>A0A8J6K640</accession>
<reference evidence="1" key="1">
    <citation type="thesis" date="2020" institute="ProQuest LLC" country="789 East Eisenhower Parkway, Ann Arbor, MI, USA">
        <title>Comparative Genomics and Chromosome Evolution.</title>
        <authorList>
            <person name="Mudd A.B."/>
        </authorList>
    </citation>
    <scope>NUCLEOTIDE SEQUENCE</scope>
    <source>
        <strain evidence="1">HN-11 Male</strain>
        <tissue evidence="1">Kidney and liver</tissue>
    </source>
</reference>
<dbReference type="EMBL" id="WNTK01000007">
    <property type="protein sequence ID" value="KAG9480546.1"/>
    <property type="molecule type" value="Genomic_DNA"/>
</dbReference>
<name>A0A8J6K640_ELECQ</name>
<organism evidence="1 2">
    <name type="scientific">Eleutherodactylus coqui</name>
    <name type="common">Puerto Rican coqui</name>
    <dbReference type="NCBI Taxonomy" id="57060"/>
    <lineage>
        <taxon>Eukaryota</taxon>
        <taxon>Metazoa</taxon>
        <taxon>Chordata</taxon>
        <taxon>Craniata</taxon>
        <taxon>Vertebrata</taxon>
        <taxon>Euteleostomi</taxon>
        <taxon>Amphibia</taxon>
        <taxon>Batrachia</taxon>
        <taxon>Anura</taxon>
        <taxon>Neobatrachia</taxon>
        <taxon>Hyloidea</taxon>
        <taxon>Eleutherodactylidae</taxon>
        <taxon>Eleutherodactylinae</taxon>
        <taxon>Eleutherodactylus</taxon>
        <taxon>Eleutherodactylus</taxon>
    </lineage>
</organism>